<dbReference type="CDD" id="cd16654">
    <property type="entry name" value="RING-Ubox_CHIP"/>
    <property type="match status" value="1"/>
</dbReference>
<evidence type="ECO:0000256" key="10">
    <source>
        <dbReference type="SAM" id="MobiDB-lite"/>
    </source>
</evidence>
<dbReference type="PROSITE" id="PS50005">
    <property type="entry name" value="TPR"/>
    <property type="match status" value="1"/>
</dbReference>
<dbReference type="InterPro" id="IPR013083">
    <property type="entry name" value="Znf_RING/FYVE/PHD"/>
</dbReference>
<accession>A0A097IYF5</accession>
<keyword evidence="4" id="KW-0677">Repeat</keyword>
<organism evidence="12">
    <name type="scientific">Anisakis simplex</name>
    <name type="common">Herring worm</name>
    <dbReference type="NCBI Taxonomy" id="6269"/>
    <lineage>
        <taxon>Eukaryota</taxon>
        <taxon>Metazoa</taxon>
        <taxon>Ecdysozoa</taxon>
        <taxon>Nematoda</taxon>
        <taxon>Chromadorea</taxon>
        <taxon>Rhabditida</taxon>
        <taxon>Spirurina</taxon>
        <taxon>Ascaridomorpha</taxon>
        <taxon>Ascaridoidea</taxon>
        <taxon>Anisakidae</taxon>
        <taxon>Anisakis</taxon>
        <taxon>Anisakis simplex complex</taxon>
    </lineage>
</organism>
<evidence type="ECO:0000256" key="8">
    <source>
        <dbReference type="ARBA" id="ARBA00044543"/>
    </source>
</evidence>
<evidence type="ECO:0000256" key="3">
    <source>
        <dbReference type="ARBA" id="ARBA00022679"/>
    </source>
</evidence>
<evidence type="ECO:0000256" key="4">
    <source>
        <dbReference type="ARBA" id="ARBA00022737"/>
    </source>
</evidence>
<feature type="domain" description="U-box" evidence="11">
    <location>
        <begin position="238"/>
        <end position="312"/>
    </location>
</feature>
<dbReference type="GO" id="GO:0016874">
    <property type="term" value="F:ligase activity"/>
    <property type="evidence" value="ECO:0007669"/>
    <property type="project" value="UniProtKB-KW"/>
</dbReference>
<sequence>MSTQVANDFKESGNKFFQQRRYEEAINAYNRAIVHNPVIPAYFTNRALCYMQLMQWERAANDCRKALELDRKNVKANFFLGRSCIQLGQYEEAIKVLTRANDLAMCQKLNFGDEITAQLRLAKREIFRKDEEKRIKQEIELQTYLNRLMDEDLQRKLQELKIKEAAKKKENDMDCSENIENQEEQGANDEDIELNEEEEKAKDAENEEEEALRMENLVNKKKLNELFAQVDERRRKREVPDYLCGKISFEMLKDPVITPSGITYDRSDIKEHLQKVGHFDPVTRAPLTSDQLIPNLAMKEVIDHFLAENEWAIDA</sequence>
<feature type="compositionally biased region" description="Acidic residues" evidence="10">
    <location>
        <begin position="173"/>
        <end position="198"/>
    </location>
</feature>
<dbReference type="PANTHER" id="PTHR46803:SF2">
    <property type="entry name" value="E3 UBIQUITIN-PROTEIN LIGASE CHIP"/>
    <property type="match status" value="1"/>
</dbReference>
<dbReference type="EC" id="2.3.2.27" evidence="2"/>
<evidence type="ECO:0000256" key="5">
    <source>
        <dbReference type="ARBA" id="ARBA00022786"/>
    </source>
</evidence>
<dbReference type="InterPro" id="IPR045202">
    <property type="entry name" value="CHIP_RING-Ubox"/>
</dbReference>
<dbReference type="SMR" id="A0A097IYF5"/>
<dbReference type="SUPFAM" id="SSF48452">
    <property type="entry name" value="TPR-like"/>
    <property type="match status" value="1"/>
</dbReference>
<dbReference type="Pfam" id="PF04564">
    <property type="entry name" value="U-box"/>
    <property type="match status" value="1"/>
</dbReference>
<dbReference type="PROSITE" id="PS51698">
    <property type="entry name" value="U_BOX"/>
    <property type="match status" value="1"/>
</dbReference>
<dbReference type="Gene3D" id="3.30.40.10">
    <property type="entry name" value="Zinc/RING finger domain, C3HC4 (zinc finger)"/>
    <property type="match status" value="1"/>
</dbReference>
<dbReference type="EMBL" id="KM496564">
    <property type="protein sequence ID" value="AIT71761.1"/>
    <property type="molecule type" value="Genomic_DNA"/>
</dbReference>
<dbReference type="Gene3D" id="1.25.40.10">
    <property type="entry name" value="Tetratricopeptide repeat domain"/>
    <property type="match status" value="1"/>
</dbReference>
<reference evidence="12" key="1">
    <citation type="submission" date="2014-09" db="EMBL/GenBank/DDBJ databases">
        <title>Housekeeping genes in larval stages of Anisakis simplex.</title>
        <authorList>
            <person name="Lopienska-Biernat E."/>
            <person name="Paukszto L."/>
            <person name="Jastrzebski J.P."/>
            <person name="Jank-Makowczenko K."/>
            <person name="Myszczynski K."/>
            <person name="Molcan T."/>
        </authorList>
    </citation>
    <scope>NUCLEOTIDE SEQUENCE</scope>
</reference>
<dbReference type="InterPro" id="IPR041312">
    <property type="entry name" value="CHIP_TPR_N"/>
</dbReference>
<dbReference type="SMART" id="SM00028">
    <property type="entry name" value="TPR"/>
    <property type="match status" value="3"/>
</dbReference>
<dbReference type="GO" id="GO:0043161">
    <property type="term" value="P:proteasome-mediated ubiquitin-dependent protein catabolic process"/>
    <property type="evidence" value="ECO:0007669"/>
    <property type="project" value="TreeGrafter"/>
</dbReference>
<protein>
    <recommendedName>
        <fullName evidence="7">E3 ubiquitin-protein ligase CHIP</fullName>
        <ecNumber evidence="2">2.3.2.27</ecNumber>
    </recommendedName>
    <alternativeName>
        <fullName evidence="8">RING-type E3 ubiquitin transferase CHIP</fullName>
    </alternativeName>
</protein>
<dbReference type="Pfam" id="PF18391">
    <property type="entry name" value="CHIP_TPR_N"/>
    <property type="match status" value="1"/>
</dbReference>
<dbReference type="SMART" id="SM00504">
    <property type="entry name" value="Ubox"/>
    <property type="match status" value="1"/>
</dbReference>
<dbReference type="InterPro" id="IPR003613">
    <property type="entry name" value="Ubox_domain"/>
</dbReference>
<dbReference type="GO" id="GO:0051087">
    <property type="term" value="F:protein-folding chaperone binding"/>
    <property type="evidence" value="ECO:0007669"/>
    <property type="project" value="TreeGrafter"/>
</dbReference>
<name>A0A097IYF5_ANISI</name>
<dbReference type="GO" id="GO:0006515">
    <property type="term" value="P:protein quality control for misfolded or incompletely synthesized proteins"/>
    <property type="evidence" value="ECO:0007669"/>
    <property type="project" value="TreeGrafter"/>
</dbReference>
<keyword evidence="5" id="KW-0833">Ubl conjugation pathway</keyword>
<evidence type="ECO:0000256" key="7">
    <source>
        <dbReference type="ARBA" id="ARBA00044534"/>
    </source>
</evidence>
<dbReference type="InterPro" id="IPR011990">
    <property type="entry name" value="TPR-like_helical_dom_sf"/>
</dbReference>
<dbReference type="SUPFAM" id="SSF57850">
    <property type="entry name" value="RING/U-box"/>
    <property type="match status" value="1"/>
</dbReference>
<proteinExistence type="predicted"/>
<evidence type="ECO:0000256" key="6">
    <source>
        <dbReference type="ARBA" id="ARBA00022803"/>
    </source>
</evidence>
<evidence type="ECO:0000259" key="11">
    <source>
        <dbReference type="PROSITE" id="PS51698"/>
    </source>
</evidence>
<keyword evidence="6 9" id="KW-0802">TPR repeat</keyword>
<dbReference type="GO" id="GO:0000209">
    <property type="term" value="P:protein polyubiquitination"/>
    <property type="evidence" value="ECO:0007669"/>
    <property type="project" value="TreeGrafter"/>
</dbReference>
<evidence type="ECO:0000313" key="12">
    <source>
        <dbReference type="EMBL" id="AIT71761.1"/>
    </source>
</evidence>
<dbReference type="PANTHER" id="PTHR46803">
    <property type="entry name" value="E3 UBIQUITIN-PROTEIN LIGASE CHIP"/>
    <property type="match status" value="1"/>
</dbReference>
<dbReference type="FunFam" id="3.30.40.10:FF:000124">
    <property type="entry name" value="STIP1 homology and U box-containing protein 1"/>
    <property type="match status" value="1"/>
</dbReference>
<evidence type="ECO:0000256" key="9">
    <source>
        <dbReference type="PROSITE-ProRule" id="PRU00339"/>
    </source>
</evidence>
<keyword evidence="12" id="KW-0436">Ligase</keyword>
<dbReference type="GO" id="GO:0030018">
    <property type="term" value="C:Z disc"/>
    <property type="evidence" value="ECO:0007669"/>
    <property type="project" value="TreeGrafter"/>
</dbReference>
<dbReference type="GO" id="GO:0071218">
    <property type="term" value="P:cellular response to misfolded protein"/>
    <property type="evidence" value="ECO:0007669"/>
    <property type="project" value="TreeGrafter"/>
</dbReference>
<comment type="catalytic activity">
    <reaction evidence="1">
        <text>S-ubiquitinyl-[E2 ubiquitin-conjugating enzyme]-L-cysteine + [acceptor protein]-L-lysine = [E2 ubiquitin-conjugating enzyme]-L-cysteine + N(6)-ubiquitinyl-[acceptor protein]-L-lysine.</text>
        <dbReference type="EC" id="2.3.2.27"/>
    </reaction>
</comment>
<dbReference type="GO" id="GO:0045862">
    <property type="term" value="P:positive regulation of proteolysis"/>
    <property type="evidence" value="ECO:0007669"/>
    <property type="project" value="TreeGrafter"/>
</dbReference>
<feature type="region of interest" description="Disordered" evidence="10">
    <location>
        <begin position="171"/>
        <end position="206"/>
    </location>
</feature>
<dbReference type="Gene3D" id="6.10.140.2020">
    <property type="match status" value="1"/>
</dbReference>
<evidence type="ECO:0000256" key="2">
    <source>
        <dbReference type="ARBA" id="ARBA00012483"/>
    </source>
</evidence>
<feature type="repeat" description="TPR" evidence="9">
    <location>
        <begin position="6"/>
        <end position="39"/>
    </location>
</feature>
<dbReference type="Pfam" id="PF12895">
    <property type="entry name" value="ANAPC3"/>
    <property type="match status" value="1"/>
</dbReference>
<dbReference type="GO" id="GO:0061630">
    <property type="term" value="F:ubiquitin protein ligase activity"/>
    <property type="evidence" value="ECO:0007669"/>
    <property type="project" value="UniProtKB-EC"/>
</dbReference>
<dbReference type="AlphaFoldDB" id="A0A097IYF5"/>
<keyword evidence="3" id="KW-0808">Transferase</keyword>
<dbReference type="InterPro" id="IPR019734">
    <property type="entry name" value="TPR_rpt"/>
</dbReference>
<evidence type="ECO:0000256" key="1">
    <source>
        <dbReference type="ARBA" id="ARBA00000900"/>
    </source>
</evidence>